<dbReference type="Pfam" id="PF00814">
    <property type="entry name" value="TsaD"/>
    <property type="match status" value="1"/>
</dbReference>
<gene>
    <name evidence="3" type="primary">tsaB</name>
    <name evidence="3" type="ORF">IGS67_04970</name>
</gene>
<dbReference type="PANTHER" id="PTHR11735">
    <property type="entry name" value="TRNA N6-ADENOSINE THREONYLCARBAMOYLTRANSFERASE"/>
    <property type="match status" value="1"/>
</dbReference>
<dbReference type="Gene3D" id="3.30.420.40">
    <property type="match status" value="2"/>
</dbReference>
<name>A0ABR9DPE7_9MICO</name>
<dbReference type="EMBL" id="JACZDF010000002">
    <property type="protein sequence ID" value="MBD9698848.1"/>
    <property type="molecule type" value="Genomic_DNA"/>
</dbReference>
<comment type="caution">
    <text evidence="3">The sequence shown here is derived from an EMBL/GenBank/DDBJ whole genome shotgun (WGS) entry which is preliminary data.</text>
</comment>
<reference evidence="3 4" key="1">
    <citation type="submission" date="2020-09" db="EMBL/GenBank/DDBJ databases">
        <title>Flavimobilis rhizosphaerae sp. nov., isolated from rhizosphere soil of Spartina alterniflora.</title>
        <authorList>
            <person name="Hanqin C."/>
        </authorList>
    </citation>
    <scope>NUCLEOTIDE SEQUENCE [LARGE SCALE GENOMIC DNA]</scope>
    <source>
        <strain evidence="3 4">GY 10621</strain>
    </source>
</reference>
<keyword evidence="4" id="KW-1185">Reference proteome</keyword>
<protein>
    <submittedName>
        <fullName evidence="3">tRNA (Adenosine(37)-N6)-threonylcarbamoyltransferase complex dimerization subunit type 1 TsaB</fullName>
    </submittedName>
</protein>
<feature type="region of interest" description="Disordered" evidence="1">
    <location>
        <begin position="213"/>
        <end position="237"/>
    </location>
</feature>
<dbReference type="CDD" id="cd24032">
    <property type="entry name" value="ASKHA_NBD_TsaB"/>
    <property type="match status" value="1"/>
</dbReference>
<sequence>MPAQLVLSIDTSVAVAVALTRTDGTVLAERSSDAARLQAERLAPLLAEVLAEAGADPQDVAKVVVGTGPAPFTGLRVGLVSAQTFALAIDAPVHGVCSLDALALQAASTLGLEPGTSVLVVTDAKRREVYWGRYSVGADAATLVRTAGPGVALPAALAEDGTTTGAVVVGPGASLYGDVLAPSSAAVHADAVTQPDPAVLARLASAAAARGDDLDPAPLYLRRPDAQVPGASKRATG</sequence>
<dbReference type="PANTHER" id="PTHR11735:SF11">
    <property type="entry name" value="TRNA THREONYLCARBAMOYLADENOSINE BIOSYNTHESIS PROTEIN TSAB"/>
    <property type="match status" value="1"/>
</dbReference>
<dbReference type="SUPFAM" id="SSF53067">
    <property type="entry name" value="Actin-like ATPase domain"/>
    <property type="match status" value="2"/>
</dbReference>
<dbReference type="RefSeq" id="WP_192278452.1">
    <property type="nucleotide sequence ID" value="NZ_JACZDF010000002.1"/>
</dbReference>
<dbReference type="InterPro" id="IPR043129">
    <property type="entry name" value="ATPase_NBD"/>
</dbReference>
<accession>A0ABR9DPE7</accession>
<evidence type="ECO:0000259" key="2">
    <source>
        <dbReference type="Pfam" id="PF00814"/>
    </source>
</evidence>
<evidence type="ECO:0000256" key="1">
    <source>
        <dbReference type="SAM" id="MobiDB-lite"/>
    </source>
</evidence>
<proteinExistence type="predicted"/>
<dbReference type="InterPro" id="IPR022496">
    <property type="entry name" value="T6A_TsaB"/>
</dbReference>
<dbReference type="NCBIfam" id="TIGR03725">
    <property type="entry name" value="T6A_YeaZ"/>
    <property type="match status" value="1"/>
</dbReference>
<dbReference type="Proteomes" id="UP000642107">
    <property type="component" value="Unassembled WGS sequence"/>
</dbReference>
<organism evidence="3 4">
    <name type="scientific">Flavimobilis rhizosphaerae</name>
    <dbReference type="NCBI Taxonomy" id="2775421"/>
    <lineage>
        <taxon>Bacteria</taxon>
        <taxon>Bacillati</taxon>
        <taxon>Actinomycetota</taxon>
        <taxon>Actinomycetes</taxon>
        <taxon>Micrococcales</taxon>
        <taxon>Jonesiaceae</taxon>
        <taxon>Flavimobilis</taxon>
    </lineage>
</organism>
<dbReference type="InterPro" id="IPR000905">
    <property type="entry name" value="Gcp-like_dom"/>
</dbReference>
<evidence type="ECO:0000313" key="3">
    <source>
        <dbReference type="EMBL" id="MBD9698848.1"/>
    </source>
</evidence>
<feature type="domain" description="Gcp-like" evidence="2">
    <location>
        <begin position="33"/>
        <end position="140"/>
    </location>
</feature>
<evidence type="ECO:0000313" key="4">
    <source>
        <dbReference type="Proteomes" id="UP000642107"/>
    </source>
</evidence>